<name>A0ACB7T7H2_HYAAI</name>
<accession>A0ACB7T7H2</accession>
<keyword evidence="2" id="KW-1185">Reference proteome</keyword>
<proteinExistence type="predicted"/>
<dbReference type="EMBL" id="CM023490">
    <property type="protein sequence ID" value="KAH6942795.1"/>
    <property type="molecule type" value="Genomic_DNA"/>
</dbReference>
<dbReference type="Proteomes" id="UP000821845">
    <property type="component" value="Chromosome 10"/>
</dbReference>
<evidence type="ECO:0000313" key="1">
    <source>
        <dbReference type="EMBL" id="KAH6942795.1"/>
    </source>
</evidence>
<protein>
    <submittedName>
        <fullName evidence="1">Uncharacterized protein</fullName>
    </submittedName>
</protein>
<reference evidence="1" key="1">
    <citation type="submission" date="2020-05" db="EMBL/GenBank/DDBJ databases">
        <title>Large-scale comparative analyses of tick genomes elucidate their genetic diversity and vector capacities.</title>
        <authorList>
            <person name="Jia N."/>
            <person name="Wang J."/>
            <person name="Shi W."/>
            <person name="Du L."/>
            <person name="Sun Y."/>
            <person name="Zhan W."/>
            <person name="Jiang J."/>
            <person name="Wang Q."/>
            <person name="Zhang B."/>
            <person name="Ji P."/>
            <person name="Sakyi L.B."/>
            <person name="Cui X."/>
            <person name="Yuan T."/>
            <person name="Jiang B."/>
            <person name="Yang W."/>
            <person name="Lam T.T.-Y."/>
            <person name="Chang Q."/>
            <person name="Ding S."/>
            <person name="Wang X."/>
            <person name="Zhu J."/>
            <person name="Ruan X."/>
            <person name="Zhao L."/>
            <person name="Wei J."/>
            <person name="Que T."/>
            <person name="Du C."/>
            <person name="Cheng J."/>
            <person name="Dai P."/>
            <person name="Han X."/>
            <person name="Huang E."/>
            <person name="Gao Y."/>
            <person name="Liu J."/>
            <person name="Shao H."/>
            <person name="Ye R."/>
            <person name="Li L."/>
            <person name="Wei W."/>
            <person name="Wang X."/>
            <person name="Wang C."/>
            <person name="Yang T."/>
            <person name="Huo Q."/>
            <person name="Li W."/>
            <person name="Guo W."/>
            <person name="Chen H."/>
            <person name="Zhou L."/>
            <person name="Ni X."/>
            <person name="Tian J."/>
            <person name="Zhou Y."/>
            <person name="Sheng Y."/>
            <person name="Liu T."/>
            <person name="Pan Y."/>
            <person name="Xia L."/>
            <person name="Li J."/>
            <person name="Zhao F."/>
            <person name="Cao W."/>
        </authorList>
    </citation>
    <scope>NUCLEOTIDE SEQUENCE</scope>
    <source>
        <strain evidence="1">Hyas-2018</strain>
    </source>
</reference>
<sequence>MPASAPEKQPAKDEAPATPGDSPGEAMEIATGSVVTKRIHEKDAGDGPRVGPAGSGEPPPRTTHLRRNTLRPKPNVSADRKPTTGQPPYSNALPKKAWTATE</sequence>
<gene>
    <name evidence="1" type="ORF">HPB50_010737</name>
</gene>
<evidence type="ECO:0000313" key="2">
    <source>
        <dbReference type="Proteomes" id="UP000821845"/>
    </source>
</evidence>
<comment type="caution">
    <text evidence="1">The sequence shown here is derived from an EMBL/GenBank/DDBJ whole genome shotgun (WGS) entry which is preliminary data.</text>
</comment>
<organism evidence="1 2">
    <name type="scientific">Hyalomma asiaticum</name>
    <name type="common">Tick</name>
    <dbReference type="NCBI Taxonomy" id="266040"/>
    <lineage>
        <taxon>Eukaryota</taxon>
        <taxon>Metazoa</taxon>
        <taxon>Ecdysozoa</taxon>
        <taxon>Arthropoda</taxon>
        <taxon>Chelicerata</taxon>
        <taxon>Arachnida</taxon>
        <taxon>Acari</taxon>
        <taxon>Parasitiformes</taxon>
        <taxon>Ixodida</taxon>
        <taxon>Ixodoidea</taxon>
        <taxon>Ixodidae</taxon>
        <taxon>Hyalomminae</taxon>
        <taxon>Hyalomma</taxon>
    </lineage>
</organism>